<accession>A0A8J2VKA3</accession>
<keyword evidence="7 10" id="KW-0443">Lipid metabolism</keyword>
<dbReference type="HAMAP" id="MF_00394">
    <property type="entry name" value="NAD_Glyc3P_dehydrog"/>
    <property type="match status" value="1"/>
</dbReference>
<gene>
    <name evidence="10 18" type="primary">gpsA</name>
    <name evidence="18" type="ORF">GCM10007276_01220</name>
</gene>
<dbReference type="PIRSF" id="PIRSF000114">
    <property type="entry name" value="Glycerol-3-P_dh"/>
    <property type="match status" value="1"/>
</dbReference>
<keyword evidence="5 10" id="KW-0560">Oxidoreductase</keyword>
<feature type="binding site" evidence="12">
    <location>
        <begin position="261"/>
        <end position="262"/>
    </location>
    <ligand>
        <name>substrate</name>
    </ligand>
</feature>
<feature type="binding site" evidence="10">
    <location>
        <position position="281"/>
    </location>
    <ligand>
        <name>NADPH</name>
        <dbReference type="ChEBI" id="CHEBI:57783"/>
    </ligand>
</feature>
<reference evidence="18" key="1">
    <citation type="journal article" date="2014" name="Int. J. Syst. Evol. Microbiol.">
        <title>Complete genome sequence of Corynebacterium casei LMG S-19264T (=DSM 44701T), isolated from a smear-ripened cheese.</title>
        <authorList>
            <consortium name="US DOE Joint Genome Institute (JGI-PGF)"/>
            <person name="Walter F."/>
            <person name="Albersmeier A."/>
            <person name="Kalinowski J."/>
            <person name="Ruckert C."/>
        </authorList>
    </citation>
    <scope>NUCLEOTIDE SEQUENCE</scope>
    <source>
        <strain evidence="18">CCM 7684</strain>
    </source>
</reference>
<feature type="binding site" evidence="10">
    <location>
        <position position="144"/>
    </location>
    <ligand>
        <name>sn-glycerol 3-phosphate</name>
        <dbReference type="ChEBI" id="CHEBI:57597"/>
    </ligand>
</feature>
<feature type="active site" description="Proton acceptor" evidence="10 11">
    <location>
        <position position="197"/>
    </location>
</feature>
<comment type="subcellular location">
    <subcellularLocation>
        <location evidence="10">Cytoplasm</location>
    </subcellularLocation>
</comment>
<evidence type="ECO:0000256" key="11">
    <source>
        <dbReference type="PIRSR" id="PIRSR000114-1"/>
    </source>
</evidence>
<feature type="binding site" evidence="10">
    <location>
        <position position="42"/>
    </location>
    <ligand>
        <name>NADPH</name>
        <dbReference type="ChEBI" id="CHEBI:57783"/>
    </ligand>
</feature>
<feature type="binding site" evidence="10">
    <location>
        <position position="41"/>
    </location>
    <ligand>
        <name>NADPH</name>
        <dbReference type="ChEBI" id="CHEBI:57783"/>
    </ligand>
</feature>
<keyword evidence="19" id="KW-1185">Reference proteome</keyword>
<feature type="binding site" evidence="10">
    <location>
        <position position="142"/>
    </location>
    <ligand>
        <name>sn-glycerol 3-phosphate</name>
        <dbReference type="ChEBI" id="CHEBI:57597"/>
    </ligand>
</feature>
<feature type="binding site" evidence="10">
    <location>
        <position position="262"/>
    </location>
    <ligand>
        <name>sn-glycerol 3-phosphate</name>
        <dbReference type="ChEBI" id="CHEBI:57597"/>
    </ligand>
</feature>
<dbReference type="Gene3D" id="3.40.50.720">
    <property type="entry name" value="NAD(P)-binding Rossmann-like Domain"/>
    <property type="match status" value="1"/>
</dbReference>
<dbReference type="GO" id="GO:0051287">
    <property type="term" value="F:NAD binding"/>
    <property type="evidence" value="ECO:0007669"/>
    <property type="project" value="InterPro"/>
</dbReference>
<reference evidence="18" key="2">
    <citation type="submission" date="2020-09" db="EMBL/GenBank/DDBJ databases">
        <authorList>
            <person name="Sun Q."/>
            <person name="Sedlacek I."/>
        </authorList>
    </citation>
    <scope>NUCLEOTIDE SEQUENCE</scope>
    <source>
        <strain evidence="18">CCM 7684</strain>
    </source>
</reference>
<evidence type="ECO:0000259" key="17">
    <source>
        <dbReference type="Pfam" id="PF07479"/>
    </source>
</evidence>
<dbReference type="Gene3D" id="1.10.1040.10">
    <property type="entry name" value="N-(1-d-carboxylethyl)-l-norvaline Dehydrogenase, domain 2"/>
    <property type="match status" value="1"/>
</dbReference>
<comment type="function">
    <text evidence="10">Catalyzes the reduction of the glycolytic intermediate dihydroxyacetone phosphate (DHAP) to sn-glycerol 3-phosphate (G3P), the key precursor for phospholipid synthesis.</text>
</comment>
<protein>
    <recommendedName>
        <fullName evidence="10">Glycerol-3-phosphate dehydrogenase [NAD(P)+]</fullName>
        <ecNumber evidence="10">1.1.1.94</ecNumber>
    </recommendedName>
    <alternativeName>
        <fullName evidence="10">NAD(P)(+)-dependent glycerol-3-phosphate dehydrogenase</fullName>
    </alternativeName>
    <alternativeName>
        <fullName evidence="10">NAD(P)H-dependent dihydroxyacetone-phosphate reductase</fullName>
    </alternativeName>
</protein>
<keyword evidence="4 10" id="KW-0521">NADP</keyword>
<dbReference type="AlphaFoldDB" id="A0A8J2VKA3"/>
<feature type="binding site" evidence="10">
    <location>
        <position position="260"/>
    </location>
    <ligand>
        <name>sn-glycerol 3-phosphate</name>
        <dbReference type="ChEBI" id="CHEBI:57597"/>
    </ligand>
</feature>
<comment type="caution">
    <text evidence="10">Lacks conserved residue(s) required for the propagation of feature annotation.</text>
</comment>
<keyword evidence="6 10" id="KW-0520">NAD</keyword>
<dbReference type="NCBIfam" id="NF000942">
    <property type="entry name" value="PRK00094.1-4"/>
    <property type="match status" value="1"/>
</dbReference>
<evidence type="ECO:0000256" key="4">
    <source>
        <dbReference type="ARBA" id="ARBA00022857"/>
    </source>
</evidence>
<feature type="domain" description="Glycerol-3-phosphate dehydrogenase NAD-dependent N-terminal" evidence="16">
    <location>
        <begin position="13"/>
        <end position="165"/>
    </location>
</feature>
<dbReference type="PRINTS" id="PR00077">
    <property type="entry name" value="GPDHDRGNASE"/>
</dbReference>
<dbReference type="RefSeq" id="WP_188407741.1">
    <property type="nucleotide sequence ID" value="NZ_BMCP01000001.1"/>
</dbReference>
<dbReference type="GO" id="GO:0005975">
    <property type="term" value="P:carbohydrate metabolic process"/>
    <property type="evidence" value="ECO:0007669"/>
    <property type="project" value="InterPro"/>
</dbReference>
<dbReference type="UniPathway" id="UPA00940"/>
<evidence type="ECO:0000259" key="16">
    <source>
        <dbReference type="Pfam" id="PF01210"/>
    </source>
</evidence>
<dbReference type="SUPFAM" id="SSF48179">
    <property type="entry name" value="6-phosphogluconate dehydrogenase C-terminal domain-like"/>
    <property type="match status" value="1"/>
</dbReference>
<dbReference type="InterPro" id="IPR011128">
    <property type="entry name" value="G3P_DH_NAD-dep_N"/>
</dbReference>
<evidence type="ECO:0000256" key="3">
    <source>
        <dbReference type="ARBA" id="ARBA00022741"/>
    </source>
</evidence>
<evidence type="ECO:0000256" key="9">
    <source>
        <dbReference type="ARBA" id="ARBA00023264"/>
    </source>
</evidence>
<evidence type="ECO:0000256" key="15">
    <source>
        <dbReference type="RuleBase" id="RU000439"/>
    </source>
</evidence>
<dbReference type="GO" id="GO:0005829">
    <property type="term" value="C:cytosol"/>
    <property type="evidence" value="ECO:0007669"/>
    <property type="project" value="TreeGrafter"/>
</dbReference>
<feature type="binding site" evidence="13">
    <location>
        <position position="261"/>
    </location>
    <ligand>
        <name>NAD(+)</name>
        <dbReference type="ChEBI" id="CHEBI:57540"/>
    </ligand>
</feature>
<dbReference type="PANTHER" id="PTHR11728">
    <property type="entry name" value="GLYCEROL-3-PHOSPHATE DEHYDROGENASE"/>
    <property type="match status" value="1"/>
</dbReference>
<dbReference type="GO" id="GO:0047952">
    <property type="term" value="F:glycerol-3-phosphate dehydrogenase [NAD(P)+] activity"/>
    <property type="evidence" value="ECO:0007669"/>
    <property type="project" value="UniProtKB-UniRule"/>
</dbReference>
<feature type="domain" description="Glycerol-3-phosphate dehydrogenase NAD-dependent C-terminal" evidence="17">
    <location>
        <begin position="186"/>
        <end position="321"/>
    </location>
</feature>
<proteinExistence type="inferred from homology"/>
<feature type="binding site" evidence="10">
    <location>
        <position position="114"/>
    </location>
    <ligand>
        <name>sn-glycerol 3-phosphate</name>
        <dbReference type="ChEBI" id="CHEBI:57597"/>
    </ligand>
</feature>
<dbReference type="InterPro" id="IPR006168">
    <property type="entry name" value="G3P_DH_NAD-dep"/>
</dbReference>
<evidence type="ECO:0000256" key="6">
    <source>
        <dbReference type="ARBA" id="ARBA00023027"/>
    </source>
</evidence>
<dbReference type="EMBL" id="BMCP01000001">
    <property type="protein sequence ID" value="GGE27795.1"/>
    <property type="molecule type" value="Genomic_DNA"/>
</dbReference>
<evidence type="ECO:0000256" key="12">
    <source>
        <dbReference type="PIRSR" id="PIRSR000114-2"/>
    </source>
</evidence>
<keyword evidence="10" id="KW-0963">Cytoplasm</keyword>
<dbReference type="FunFam" id="3.40.50.720:FF:000019">
    <property type="entry name" value="Glycerol-3-phosphate dehydrogenase [NAD(P)+]"/>
    <property type="match status" value="1"/>
</dbReference>
<evidence type="ECO:0000256" key="13">
    <source>
        <dbReference type="PIRSR" id="PIRSR000114-3"/>
    </source>
</evidence>
<sequence length="332" mass="33829">MTVKNVLDSATTVGVIGAGAWGTALANVAARTGRSVALWARRAEQVAELTNLRENRRYLADIRLADTVAPTADLARAADNDLVLLVVPAQSLRSVAAELRVHVRGGATLISCAKGIERDTLMLPTQVLAEEIPEGRPAVLSGPSFASDVASGLPTAVTVAASSLEHARCIGAALASATFRIYHSDDVAGVEIGGAAKNVMAIAAGIAAGRGLGASAGAALVARSFAELRRLGKAFGARPETLMGLSGLGDLILTAGSPQSRNFALGHAIGSGLPLPDVLAEGAFTARGLLALAAQHNVDMPIASAVEAVLSGRASPDHAVELLLDRPLRAEN</sequence>
<keyword evidence="2 10" id="KW-0444">Lipid biosynthesis</keyword>
<comment type="caution">
    <text evidence="18">The sequence shown here is derived from an EMBL/GenBank/DDBJ whole genome shotgun (WGS) entry which is preliminary data.</text>
</comment>
<evidence type="ECO:0000256" key="1">
    <source>
        <dbReference type="ARBA" id="ARBA00011009"/>
    </source>
</evidence>
<dbReference type="PROSITE" id="PS00957">
    <property type="entry name" value="NAD_G3PDH"/>
    <property type="match status" value="1"/>
</dbReference>
<feature type="binding site" evidence="10">
    <location>
        <position position="114"/>
    </location>
    <ligand>
        <name>NADPH</name>
        <dbReference type="ChEBI" id="CHEBI:57783"/>
    </ligand>
</feature>
<dbReference type="SUPFAM" id="SSF51735">
    <property type="entry name" value="NAD(P)-binding Rossmann-fold domains"/>
    <property type="match status" value="1"/>
</dbReference>
<keyword evidence="3 10" id="KW-0547">Nucleotide-binding</keyword>
<feature type="binding site" evidence="10">
    <location>
        <position position="250"/>
    </location>
    <ligand>
        <name>sn-glycerol 3-phosphate</name>
        <dbReference type="ChEBI" id="CHEBI:57597"/>
    </ligand>
</feature>
<dbReference type="NCBIfam" id="NF000940">
    <property type="entry name" value="PRK00094.1-2"/>
    <property type="match status" value="1"/>
</dbReference>
<name>A0A8J2VKA3_9RHOB</name>
<keyword evidence="8 10" id="KW-0594">Phospholipid biosynthesis</keyword>
<feature type="binding site" evidence="10">
    <location>
        <position position="261"/>
    </location>
    <ligand>
        <name>NADPH</name>
        <dbReference type="ChEBI" id="CHEBI:57783"/>
    </ligand>
</feature>
<evidence type="ECO:0000256" key="7">
    <source>
        <dbReference type="ARBA" id="ARBA00023098"/>
    </source>
</evidence>
<comment type="pathway">
    <text evidence="10">Membrane lipid metabolism; glycerophospholipid metabolism.</text>
</comment>
<dbReference type="PANTHER" id="PTHR11728:SF1">
    <property type="entry name" value="GLYCEROL-3-PHOSPHATE DEHYDROGENASE [NAD(+)] 2, CHLOROPLASTIC"/>
    <property type="match status" value="1"/>
</dbReference>
<feature type="binding site" evidence="10">
    <location>
        <position position="197"/>
    </location>
    <ligand>
        <name>sn-glycerol 3-phosphate</name>
        <dbReference type="ChEBI" id="CHEBI:57597"/>
    </ligand>
</feature>
<feature type="binding site" evidence="13">
    <location>
        <begin position="17"/>
        <end position="22"/>
    </location>
    <ligand>
        <name>NAD(+)</name>
        <dbReference type="ChEBI" id="CHEBI:57540"/>
    </ligand>
</feature>
<comment type="similarity">
    <text evidence="1 10 14">Belongs to the NAD-dependent glycerol-3-phosphate dehydrogenase family.</text>
</comment>
<feature type="binding site" evidence="10">
    <location>
        <position position="146"/>
    </location>
    <ligand>
        <name>NADPH</name>
        <dbReference type="ChEBI" id="CHEBI:57783"/>
    </ligand>
</feature>
<dbReference type="Pfam" id="PF01210">
    <property type="entry name" value="NAD_Gly3P_dh_N"/>
    <property type="match status" value="1"/>
</dbReference>
<keyword evidence="9 10" id="KW-1208">Phospholipid metabolism</keyword>
<feature type="binding site" evidence="10">
    <location>
        <position position="58"/>
    </location>
    <ligand>
        <name>NADPH</name>
        <dbReference type="ChEBI" id="CHEBI:57783"/>
    </ligand>
</feature>
<evidence type="ECO:0000256" key="14">
    <source>
        <dbReference type="RuleBase" id="RU000437"/>
    </source>
</evidence>
<dbReference type="EC" id="1.1.1.94" evidence="10"/>
<dbReference type="InterPro" id="IPR013328">
    <property type="entry name" value="6PGD_dom2"/>
</dbReference>
<comment type="catalytic activity">
    <reaction evidence="10">
        <text>sn-glycerol 3-phosphate + NAD(+) = dihydroxyacetone phosphate + NADH + H(+)</text>
        <dbReference type="Rhea" id="RHEA:11092"/>
        <dbReference type="ChEBI" id="CHEBI:15378"/>
        <dbReference type="ChEBI" id="CHEBI:57540"/>
        <dbReference type="ChEBI" id="CHEBI:57597"/>
        <dbReference type="ChEBI" id="CHEBI:57642"/>
        <dbReference type="ChEBI" id="CHEBI:57945"/>
        <dbReference type="EC" id="1.1.1.94"/>
    </reaction>
</comment>
<evidence type="ECO:0000313" key="19">
    <source>
        <dbReference type="Proteomes" id="UP000602745"/>
    </source>
</evidence>
<dbReference type="GO" id="GO:0008654">
    <property type="term" value="P:phospholipid biosynthetic process"/>
    <property type="evidence" value="ECO:0007669"/>
    <property type="project" value="UniProtKB-KW"/>
</dbReference>
<dbReference type="InterPro" id="IPR008927">
    <property type="entry name" value="6-PGluconate_DH-like_C_sf"/>
</dbReference>
<dbReference type="InterPro" id="IPR036291">
    <property type="entry name" value="NAD(P)-bd_dom_sf"/>
</dbReference>
<evidence type="ECO:0000256" key="8">
    <source>
        <dbReference type="ARBA" id="ARBA00023209"/>
    </source>
</evidence>
<dbReference type="GO" id="GO:0006650">
    <property type="term" value="P:glycerophospholipid metabolic process"/>
    <property type="evidence" value="ECO:0007669"/>
    <property type="project" value="UniProtKB-UniRule"/>
</dbReference>
<feature type="binding site" evidence="10">
    <location>
        <position position="21"/>
    </location>
    <ligand>
        <name>NADPH</name>
        <dbReference type="ChEBI" id="CHEBI:57783"/>
    </ligand>
</feature>
<dbReference type="Pfam" id="PF07479">
    <property type="entry name" value="NAD_Gly3P_dh_C"/>
    <property type="match status" value="1"/>
</dbReference>
<organism evidence="18 19">
    <name type="scientific">Agaricicola taiwanensis</name>
    <dbReference type="NCBI Taxonomy" id="591372"/>
    <lineage>
        <taxon>Bacteria</taxon>
        <taxon>Pseudomonadati</taxon>
        <taxon>Pseudomonadota</taxon>
        <taxon>Alphaproteobacteria</taxon>
        <taxon>Rhodobacterales</taxon>
        <taxon>Paracoccaceae</taxon>
        <taxon>Agaricicola</taxon>
    </lineage>
</organism>
<dbReference type="Proteomes" id="UP000602745">
    <property type="component" value="Unassembled WGS sequence"/>
</dbReference>
<comment type="catalytic activity">
    <reaction evidence="10 15">
        <text>sn-glycerol 3-phosphate + NADP(+) = dihydroxyacetone phosphate + NADPH + H(+)</text>
        <dbReference type="Rhea" id="RHEA:11096"/>
        <dbReference type="ChEBI" id="CHEBI:15378"/>
        <dbReference type="ChEBI" id="CHEBI:57597"/>
        <dbReference type="ChEBI" id="CHEBI:57642"/>
        <dbReference type="ChEBI" id="CHEBI:57783"/>
        <dbReference type="ChEBI" id="CHEBI:58349"/>
        <dbReference type="EC" id="1.1.1.94"/>
    </reaction>
</comment>
<evidence type="ECO:0000313" key="18">
    <source>
        <dbReference type="EMBL" id="GGE27795.1"/>
    </source>
</evidence>
<feature type="binding site" evidence="13">
    <location>
        <position position="146"/>
    </location>
    <ligand>
        <name>NAD(+)</name>
        <dbReference type="ChEBI" id="CHEBI:57540"/>
    </ligand>
</feature>
<dbReference type="GO" id="GO:0046167">
    <property type="term" value="P:glycerol-3-phosphate biosynthetic process"/>
    <property type="evidence" value="ECO:0007669"/>
    <property type="project" value="UniProtKB-UniRule"/>
</dbReference>
<dbReference type="GO" id="GO:0046168">
    <property type="term" value="P:glycerol-3-phosphate catabolic process"/>
    <property type="evidence" value="ECO:0007669"/>
    <property type="project" value="InterPro"/>
</dbReference>
<evidence type="ECO:0000256" key="2">
    <source>
        <dbReference type="ARBA" id="ARBA00022516"/>
    </source>
</evidence>
<dbReference type="InterPro" id="IPR006109">
    <property type="entry name" value="G3P_DH_NAD-dep_C"/>
</dbReference>
<evidence type="ECO:0000256" key="5">
    <source>
        <dbReference type="ARBA" id="ARBA00023002"/>
    </source>
</evidence>
<feature type="binding site" evidence="10">
    <location>
        <position position="261"/>
    </location>
    <ligand>
        <name>sn-glycerol 3-phosphate</name>
        <dbReference type="ChEBI" id="CHEBI:57597"/>
    </ligand>
</feature>
<feature type="binding site" evidence="12">
    <location>
        <position position="114"/>
    </location>
    <ligand>
        <name>substrate</name>
    </ligand>
</feature>
<evidence type="ECO:0000256" key="10">
    <source>
        <dbReference type="HAMAP-Rule" id="MF_00394"/>
    </source>
</evidence>